<dbReference type="PANTHER" id="PTHR11002:SF76">
    <property type="entry name" value="CARBONIC ANHYDRASE"/>
    <property type="match status" value="1"/>
</dbReference>
<evidence type="ECO:0000256" key="4">
    <source>
        <dbReference type="ARBA" id="ARBA00022833"/>
    </source>
</evidence>
<accession>A0A067PIF9</accession>
<keyword evidence="5 8" id="KW-0456">Lyase</keyword>
<dbReference type="GO" id="GO:0004089">
    <property type="term" value="F:carbonate dehydratase activity"/>
    <property type="evidence" value="ECO:0007669"/>
    <property type="project" value="UniProtKB-UniRule"/>
</dbReference>
<dbReference type="HOGENOM" id="CLU_053879_3_2_1"/>
<proteinExistence type="inferred from homology"/>
<dbReference type="EMBL" id="KL197763">
    <property type="protein sequence ID" value="KDQ50256.1"/>
    <property type="molecule type" value="Genomic_DNA"/>
</dbReference>
<protein>
    <recommendedName>
        <fullName evidence="2 8">Carbonic anhydrase</fullName>
        <ecNumber evidence="2 8">4.2.1.1</ecNumber>
    </recommendedName>
    <alternativeName>
        <fullName evidence="8">Carbonate dehydratase</fullName>
    </alternativeName>
</protein>
<feature type="binding site" evidence="7">
    <location>
        <position position="115"/>
    </location>
    <ligand>
        <name>Zn(2+)</name>
        <dbReference type="ChEBI" id="CHEBI:29105"/>
    </ligand>
</feature>
<dbReference type="Gene3D" id="3.40.1050.10">
    <property type="entry name" value="Carbonic anhydrase"/>
    <property type="match status" value="1"/>
</dbReference>
<dbReference type="FunCoup" id="A0A067PIF9">
    <property type="interactions" value="273"/>
</dbReference>
<evidence type="ECO:0000256" key="8">
    <source>
        <dbReference type="RuleBase" id="RU003956"/>
    </source>
</evidence>
<dbReference type="EC" id="4.2.1.1" evidence="2 8"/>
<dbReference type="AlphaFoldDB" id="A0A067PIF9"/>
<dbReference type="Proteomes" id="UP000027265">
    <property type="component" value="Unassembled WGS sequence"/>
</dbReference>
<evidence type="ECO:0000256" key="2">
    <source>
        <dbReference type="ARBA" id="ARBA00012925"/>
    </source>
</evidence>
<dbReference type="InterPro" id="IPR036874">
    <property type="entry name" value="Carbonic_anhydrase_sf"/>
</dbReference>
<sequence>MASEFPVLNALLADNEKWATGVENADPNFFPTSAKGPQRPGVLWIGCADSRVPESVITESQPGRIFVHRNIAKCRLTPLSFVLQSISQFGDLNSESILTFAVGSLHVSHVIVVGHTECGGVRAAHKAAQAGAPPADDPVSKWIRPIVEIALSLPPSADPQDINPLIRANIGAQVEKIVNTVTFQDKNLPRFHVHGWLYDLGTGRLRDLSMTQQSLGKERPE</sequence>
<keyword evidence="4 7" id="KW-0862">Zinc</keyword>
<reference evidence="10" key="1">
    <citation type="journal article" date="2014" name="Proc. Natl. Acad. Sci. U.S.A.">
        <title>Extensive sampling of basidiomycete genomes demonstrates inadequacy of the white-rot/brown-rot paradigm for wood decay fungi.</title>
        <authorList>
            <person name="Riley R."/>
            <person name="Salamov A.A."/>
            <person name="Brown D.W."/>
            <person name="Nagy L.G."/>
            <person name="Floudas D."/>
            <person name="Held B.W."/>
            <person name="Levasseur A."/>
            <person name="Lombard V."/>
            <person name="Morin E."/>
            <person name="Otillar R."/>
            <person name="Lindquist E.A."/>
            <person name="Sun H."/>
            <person name="LaButti K.M."/>
            <person name="Schmutz J."/>
            <person name="Jabbour D."/>
            <person name="Luo H."/>
            <person name="Baker S.E."/>
            <person name="Pisabarro A.G."/>
            <person name="Walton J.D."/>
            <person name="Blanchette R.A."/>
            <person name="Henrissat B."/>
            <person name="Martin F."/>
            <person name="Cullen D."/>
            <person name="Hibbett D.S."/>
            <person name="Grigoriev I.V."/>
        </authorList>
    </citation>
    <scope>NUCLEOTIDE SEQUENCE [LARGE SCALE GENOMIC DNA]</scope>
    <source>
        <strain evidence="10">MUCL 33604</strain>
    </source>
</reference>
<comment type="function">
    <text evidence="8">Reversible hydration of carbon dioxide.</text>
</comment>
<dbReference type="PANTHER" id="PTHR11002">
    <property type="entry name" value="CARBONIC ANHYDRASE"/>
    <property type="match status" value="1"/>
</dbReference>
<keyword evidence="3 7" id="KW-0479">Metal-binding</keyword>
<dbReference type="GO" id="GO:0008270">
    <property type="term" value="F:zinc ion binding"/>
    <property type="evidence" value="ECO:0007669"/>
    <property type="project" value="UniProtKB-UniRule"/>
</dbReference>
<gene>
    <name evidence="9" type="ORF">JAAARDRAFT_142270</name>
</gene>
<feature type="binding site" evidence="7">
    <location>
        <position position="49"/>
    </location>
    <ligand>
        <name>Zn(2+)</name>
        <dbReference type="ChEBI" id="CHEBI:29105"/>
    </ligand>
</feature>
<evidence type="ECO:0000256" key="5">
    <source>
        <dbReference type="ARBA" id="ARBA00023239"/>
    </source>
</evidence>
<dbReference type="STRING" id="933084.A0A067PIF9"/>
<evidence type="ECO:0000313" key="9">
    <source>
        <dbReference type="EMBL" id="KDQ50256.1"/>
    </source>
</evidence>
<dbReference type="OrthoDB" id="10248475at2759"/>
<feature type="binding site" evidence="7">
    <location>
        <position position="47"/>
    </location>
    <ligand>
        <name>Zn(2+)</name>
        <dbReference type="ChEBI" id="CHEBI:29105"/>
    </ligand>
</feature>
<dbReference type="SUPFAM" id="SSF53056">
    <property type="entry name" value="beta-carbonic anhydrase, cab"/>
    <property type="match status" value="1"/>
</dbReference>
<dbReference type="GO" id="GO:0034599">
    <property type="term" value="P:cellular response to oxidative stress"/>
    <property type="evidence" value="ECO:0007669"/>
    <property type="project" value="TreeGrafter"/>
</dbReference>
<dbReference type="InParanoid" id="A0A067PIF9"/>
<evidence type="ECO:0000256" key="1">
    <source>
        <dbReference type="ARBA" id="ARBA00006217"/>
    </source>
</evidence>
<comment type="catalytic activity">
    <reaction evidence="6 8">
        <text>hydrogencarbonate + H(+) = CO2 + H2O</text>
        <dbReference type="Rhea" id="RHEA:10748"/>
        <dbReference type="ChEBI" id="CHEBI:15377"/>
        <dbReference type="ChEBI" id="CHEBI:15378"/>
        <dbReference type="ChEBI" id="CHEBI:16526"/>
        <dbReference type="ChEBI" id="CHEBI:17544"/>
        <dbReference type="EC" id="4.2.1.1"/>
    </reaction>
</comment>
<evidence type="ECO:0000256" key="6">
    <source>
        <dbReference type="ARBA" id="ARBA00048348"/>
    </source>
</evidence>
<dbReference type="InterPro" id="IPR001765">
    <property type="entry name" value="Carbonic_anhydrase"/>
</dbReference>
<organism evidence="9 10">
    <name type="scientific">Jaapia argillacea MUCL 33604</name>
    <dbReference type="NCBI Taxonomy" id="933084"/>
    <lineage>
        <taxon>Eukaryota</taxon>
        <taxon>Fungi</taxon>
        <taxon>Dikarya</taxon>
        <taxon>Basidiomycota</taxon>
        <taxon>Agaricomycotina</taxon>
        <taxon>Agaricomycetes</taxon>
        <taxon>Agaricomycetidae</taxon>
        <taxon>Jaapiales</taxon>
        <taxon>Jaapiaceae</taxon>
        <taxon>Jaapia</taxon>
    </lineage>
</organism>
<evidence type="ECO:0000256" key="7">
    <source>
        <dbReference type="PIRSR" id="PIRSR601765-1"/>
    </source>
</evidence>
<comment type="cofactor">
    <cofactor evidence="7">
        <name>Zn(2+)</name>
        <dbReference type="ChEBI" id="CHEBI:29105"/>
    </cofactor>
    <text evidence="7">Binds 1 zinc ion per subunit.</text>
</comment>
<name>A0A067PIF9_9AGAM</name>
<evidence type="ECO:0000313" key="10">
    <source>
        <dbReference type="Proteomes" id="UP000027265"/>
    </source>
</evidence>
<feature type="binding site" evidence="7">
    <location>
        <position position="118"/>
    </location>
    <ligand>
        <name>Zn(2+)</name>
        <dbReference type="ChEBI" id="CHEBI:29105"/>
    </ligand>
</feature>
<dbReference type="Pfam" id="PF00484">
    <property type="entry name" value="Pro_CA"/>
    <property type="match status" value="1"/>
</dbReference>
<dbReference type="GO" id="GO:0071244">
    <property type="term" value="P:cellular response to carbon dioxide"/>
    <property type="evidence" value="ECO:0007669"/>
    <property type="project" value="TreeGrafter"/>
</dbReference>
<evidence type="ECO:0000256" key="3">
    <source>
        <dbReference type="ARBA" id="ARBA00022723"/>
    </source>
</evidence>
<dbReference type="SMART" id="SM00947">
    <property type="entry name" value="Pro_CA"/>
    <property type="match status" value="1"/>
</dbReference>
<keyword evidence="10" id="KW-1185">Reference proteome</keyword>
<comment type="similarity">
    <text evidence="1 8">Belongs to the beta-class carbonic anhydrase family.</text>
</comment>